<evidence type="ECO:0000313" key="1">
    <source>
        <dbReference type="EMBL" id="KAJ2778771.1"/>
    </source>
</evidence>
<feature type="non-terminal residue" evidence="1">
    <location>
        <position position="70"/>
    </location>
</feature>
<comment type="caution">
    <text evidence="1">The sequence shown here is derived from an EMBL/GenBank/DDBJ whole genome shotgun (WGS) entry which is preliminary data.</text>
</comment>
<dbReference type="EMBL" id="JANBUL010000211">
    <property type="protein sequence ID" value="KAJ2778771.1"/>
    <property type="molecule type" value="Genomic_DNA"/>
</dbReference>
<dbReference type="AlphaFoldDB" id="A0A9W8LFU9"/>
<organism evidence="1 2">
    <name type="scientific">Coemansia javaensis</name>
    <dbReference type="NCBI Taxonomy" id="2761396"/>
    <lineage>
        <taxon>Eukaryota</taxon>
        <taxon>Fungi</taxon>
        <taxon>Fungi incertae sedis</taxon>
        <taxon>Zoopagomycota</taxon>
        <taxon>Kickxellomycotina</taxon>
        <taxon>Kickxellomycetes</taxon>
        <taxon>Kickxellales</taxon>
        <taxon>Kickxellaceae</taxon>
        <taxon>Coemansia</taxon>
    </lineage>
</organism>
<keyword evidence="2" id="KW-1185">Reference proteome</keyword>
<gene>
    <name evidence="1" type="ORF">H4R18_004394</name>
</gene>
<accession>A0A9W8LFU9</accession>
<dbReference type="Proteomes" id="UP001140217">
    <property type="component" value="Unassembled WGS sequence"/>
</dbReference>
<reference evidence="1" key="1">
    <citation type="submission" date="2022-07" db="EMBL/GenBank/DDBJ databases">
        <title>Phylogenomic reconstructions and comparative analyses of Kickxellomycotina fungi.</title>
        <authorList>
            <person name="Reynolds N.K."/>
            <person name="Stajich J.E."/>
            <person name="Barry K."/>
            <person name="Grigoriev I.V."/>
            <person name="Crous P."/>
            <person name="Smith M.E."/>
        </authorList>
    </citation>
    <scope>NUCLEOTIDE SEQUENCE</scope>
    <source>
        <strain evidence="1">NBRC 105414</strain>
    </source>
</reference>
<name>A0A9W8LFU9_9FUNG</name>
<protein>
    <submittedName>
        <fullName evidence="1">Uncharacterized protein</fullName>
    </submittedName>
</protein>
<proteinExistence type="predicted"/>
<evidence type="ECO:0000313" key="2">
    <source>
        <dbReference type="Proteomes" id="UP001140217"/>
    </source>
</evidence>
<sequence length="70" mass="7226">MDAQPAGESPTLDLAVSAGCAQCVQRLDINVGYEGASINALKAAAERLRAAAGKLAGVVTLRFDVVARKR</sequence>